<feature type="domain" description="GHMP kinase C-terminal" evidence="5">
    <location>
        <begin position="730"/>
        <end position="809"/>
    </location>
</feature>
<dbReference type="PANTHER" id="PTHR38710:SF1">
    <property type="entry name" value="WITH PUTATIVE URIDYL PYROPHOSPHORYLASE-RELATED"/>
    <property type="match status" value="1"/>
</dbReference>
<dbReference type="AlphaFoldDB" id="A0AA38KPT7"/>
<dbReference type="InterPro" id="IPR036397">
    <property type="entry name" value="RNaseH_sf"/>
</dbReference>
<reference evidence="7 8" key="1">
    <citation type="journal article" date="2021" name="Nat. Plants">
        <title>The Taxus genome provides insights into paclitaxel biosynthesis.</title>
        <authorList>
            <person name="Xiong X."/>
            <person name="Gou J."/>
            <person name="Liao Q."/>
            <person name="Li Y."/>
            <person name="Zhou Q."/>
            <person name="Bi G."/>
            <person name="Li C."/>
            <person name="Du R."/>
            <person name="Wang X."/>
            <person name="Sun T."/>
            <person name="Guo L."/>
            <person name="Liang H."/>
            <person name="Lu P."/>
            <person name="Wu Y."/>
            <person name="Zhang Z."/>
            <person name="Ro D.K."/>
            <person name="Shang Y."/>
            <person name="Huang S."/>
            <person name="Yan J."/>
        </authorList>
    </citation>
    <scope>NUCLEOTIDE SEQUENCE [LARGE SCALE GENOMIC DNA]</scope>
    <source>
        <strain evidence="7">Ta-2019</strain>
    </source>
</reference>
<evidence type="ECO:0000256" key="2">
    <source>
        <dbReference type="ARBA" id="ARBA00022840"/>
    </source>
</evidence>
<dbReference type="Proteomes" id="UP000824469">
    <property type="component" value="Unassembled WGS sequence"/>
</dbReference>
<evidence type="ECO:0000256" key="3">
    <source>
        <dbReference type="SAM" id="Coils"/>
    </source>
</evidence>
<dbReference type="Pfam" id="PF08544">
    <property type="entry name" value="GHMP_kinases_C"/>
    <property type="match status" value="1"/>
</dbReference>
<feature type="domain" description="GHMP kinase N-terminal" evidence="4">
    <location>
        <begin position="579"/>
        <end position="655"/>
    </location>
</feature>
<evidence type="ECO:0000256" key="1">
    <source>
        <dbReference type="ARBA" id="ARBA00022741"/>
    </source>
</evidence>
<dbReference type="Gene3D" id="3.30.230.10">
    <property type="match status" value="1"/>
</dbReference>
<evidence type="ECO:0000259" key="5">
    <source>
        <dbReference type="Pfam" id="PF08544"/>
    </source>
</evidence>
<keyword evidence="1" id="KW-0547">Nucleotide-binding</keyword>
<dbReference type="InterPro" id="IPR006204">
    <property type="entry name" value="GHMP_kinase_N_dom"/>
</dbReference>
<keyword evidence="2" id="KW-0067">ATP-binding</keyword>
<dbReference type="PRINTS" id="PR00959">
    <property type="entry name" value="MEVGALKINASE"/>
</dbReference>
<dbReference type="SUPFAM" id="SSF55060">
    <property type="entry name" value="GHMP Kinase, C-terminal domain"/>
    <property type="match status" value="1"/>
</dbReference>
<evidence type="ECO:0000313" key="7">
    <source>
        <dbReference type="EMBL" id="KAH9307519.1"/>
    </source>
</evidence>
<dbReference type="InterPro" id="IPR020568">
    <property type="entry name" value="Ribosomal_Su5_D2-typ_SF"/>
</dbReference>
<dbReference type="InterPro" id="IPR014721">
    <property type="entry name" value="Ribsml_uS5_D2-typ_fold_subgr"/>
</dbReference>
<gene>
    <name evidence="7" type="ORF">KI387_035430</name>
</gene>
<dbReference type="InterPro" id="IPR036554">
    <property type="entry name" value="GHMP_kinase_C_sf"/>
</dbReference>
<dbReference type="PANTHER" id="PTHR38710">
    <property type="entry name" value="WITH PUTATIVE URIDYL PYROPHOSPHORYLASE-RELATED"/>
    <property type="match status" value="1"/>
</dbReference>
<dbReference type="Pfam" id="PF13456">
    <property type="entry name" value="RVT_3"/>
    <property type="match status" value="1"/>
</dbReference>
<dbReference type="SUPFAM" id="SSF54211">
    <property type="entry name" value="Ribosomal protein S5 domain 2-like"/>
    <property type="match status" value="1"/>
</dbReference>
<dbReference type="InterPro" id="IPR012337">
    <property type="entry name" value="RNaseH-like_sf"/>
</dbReference>
<dbReference type="Pfam" id="PF00288">
    <property type="entry name" value="GHMP_kinases_N"/>
    <property type="match status" value="1"/>
</dbReference>
<sequence>MVAIWRLEIHGVSNTLKNLTCSTFILYDPDDSKKVERGTIVGDVRMTIHQAAYRALILGLEEALNHEVRNICVFSHDMIIVNQMNGVYQCSNVNISVLHVQVLEIVPRFVKCSYVHVKFNRGRLDDEEAAAANVSSSSHVQANEFVEEEDAPSVVALGHAGDGVVFDERRRMILYICKREGKASFNKLSRSYKKEVDDAMRDYNSEAVRAKRRVDILTLREKKKNRVEEGEMDATTEGFIPERSGRGDYDATVLSIGDAVDVLMVGEVMGHGKLHDVNDDIDNLGRIERINLEHAGSYPIGIRTPNVIKRGILTPFAPKNNLGIDPTHMQLHPLVGLPCMDHKTVPSGLGRGKGDITVHEDIERVDANILDSMRVLIPLGTQPEEKEKSLMVNEELIGHVFEEVGDLSIPINEEEDVTGQFSSEEQLAAWKLKGKDPLIEEEGYPTHVHHLVSERAQNLVSNASIGFPDMFDIVKDMDLVEENYIEHRAYARVGLLGNPSDVYNGRTLSFGLANFWATARLRPSQVLVIEPHPYHDLVKFNSLDHLVTRVENEGYYGGVRLLMAICKMFFKYCVDHKIDLKYGNFTLSYDTNIPRQAGLSGSSAIVCATLNCLLDFYGVRHLVKVEERPNLILSAEGELGITAGLQDRVAQVYGGVVYMDFRKEYMDKMGHGIYIPLDPAVLPQMYLIYAENPSDSGKLHSAVRKRWLDGEELVIKSMEEVAGLASQGRDALLEKDYYKLAKLMDRNFDLRRIMFGDGALGSMNINMVETARSVGAASKFTGSGGAVIAFCPEGPAQVRQLQDACSKAGYVIQPALVVPPLLTDADLQTLK</sequence>
<name>A0AA38KPT7_TAXCH</name>
<dbReference type="SUPFAM" id="SSF53098">
    <property type="entry name" value="Ribonuclease H-like"/>
    <property type="match status" value="1"/>
</dbReference>
<dbReference type="GO" id="GO:0003676">
    <property type="term" value="F:nucleic acid binding"/>
    <property type="evidence" value="ECO:0007669"/>
    <property type="project" value="InterPro"/>
</dbReference>
<protein>
    <submittedName>
        <fullName evidence="7">Uncharacterized protein</fullName>
    </submittedName>
</protein>
<dbReference type="GO" id="GO:0005524">
    <property type="term" value="F:ATP binding"/>
    <property type="evidence" value="ECO:0007669"/>
    <property type="project" value="UniProtKB-KW"/>
</dbReference>
<dbReference type="GO" id="GO:0004523">
    <property type="term" value="F:RNA-DNA hybrid ribonuclease activity"/>
    <property type="evidence" value="ECO:0007669"/>
    <property type="project" value="InterPro"/>
</dbReference>
<dbReference type="Gene3D" id="3.30.420.10">
    <property type="entry name" value="Ribonuclease H-like superfamily/Ribonuclease H"/>
    <property type="match status" value="1"/>
</dbReference>
<dbReference type="EMBL" id="JAHRHJ020000007">
    <property type="protein sequence ID" value="KAH9307519.1"/>
    <property type="molecule type" value="Genomic_DNA"/>
</dbReference>
<evidence type="ECO:0000259" key="6">
    <source>
        <dbReference type="Pfam" id="PF13456"/>
    </source>
</evidence>
<dbReference type="InterPro" id="IPR013750">
    <property type="entry name" value="GHMP_kinase_C_dom"/>
</dbReference>
<dbReference type="InterPro" id="IPR053034">
    <property type="entry name" value="Glucuronokinase-like"/>
</dbReference>
<evidence type="ECO:0000259" key="4">
    <source>
        <dbReference type="Pfam" id="PF00288"/>
    </source>
</evidence>
<feature type="domain" description="RNase H type-1" evidence="6">
    <location>
        <begin position="38"/>
        <end position="118"/>
    </location>
</feature>
<comment type="caution">
    <text evidence="7">The sequence shown here is derived from an EMBL/GenBank/DDBJ whole genome shotgun (WGS) entry which is preliminary data.</text>
</comment>
<feature type="coiled-coil region" evidence="3">
    <location>
        <begin position="193"/>
        <end position="220"/>
    </location>
</feature>
<keyword evidence="8" id="KW-1185">Reference proteome</keyword>
<keyword evidence="3" id="KW-0175">Coiled coil</keyword>
<dbReference type="Gene3D" id="3.30.70.890">
    <property type="entry name" value="GHMP kinase, C-terminal domain"/>
    <property type="match status" value="1"/>
</dbReference>
<proteinExistence type="predicted"/>
<dbReference type="InterPro" id="IPR002156">
    <property type="entry name" value="RNaseH_domain"/>
</dbReference>
<accession>A0AA38KPT7</accession>
<organism evidence="7 8">
    <name type="scientific">Taxus chinensis</name>
    <name type="common">Chinese yew</name>
    <name type="synonym">Taxus wallichiana var. chinensis</name>
    <dbReference type="NCBI Taxonomy" id="29808"/>
    <lineage>
        <taxon>Eukaryota</taxon>
        <taxon>Viridiplantae</taxon>
        <taxon>Streptophyta</taxon>
        <taxon>Embryophyta</taxon>
        <taxon>Tracheophyta</taxon>
        <taxon>Spermatophyta</taxon>
        <taxon>Pinopsida</taxon>
        <taxon>Pinidae</taxon>
        <taxon>Conifers II</taxon>
        <taxon>Cupressales</taxon>
        <taxon>Taxaceae</taxon>
        <taxon>Taxus</taxon>
    </lineage>
</organism>
<evidence type="ECO:0000313" key="8">
    <source>
        <dbReference type="Proteomes" id="UP000824469"/>
    </source>
</evidence>